<gene>
    <name evidence="2" type="ORF">GCM10010912_08730</name>
</gene>
<evidence type="ECO:0000313" key="3">
    <source>
        <dbReference type="Proteomes" id="UP000637643"/>
    </source>
</evidence>
<dbReference type="Proteomes" id="UP000637643">
    <property type="component" value="Unassembled WGS sequence"/>
</dbReference>
<name>A0A917C0J2_9BACL</name>
<dbReference type="RefSeq" id="WP_189022374.1">
    <property type="nucleotide sequence ID" value="NZ_BMKR01000003.1"/>
</dbReference>
<comment type="caution">
    <text evidence="2">The sequence shown here is derived from an EMBL/GenBank/DDBJ whole genome shotgun (WGS) entry which is preliminary data.</text>
</comment>
<dbReference type="AlphaFoldDB" id="A0A917C0J2"/>
<evidence type="ECO:0000313" key="2">
    <source>
        <dbReference type="EMBL" id="GGF65934.1"/>
    </source>
</evidence>
<keyword evidence="3" id="KW-1185">Reference proteome</keyword>
<feature type="transmembrane region" description="Helical" evidence="1">
    <location>
        <begin position="57"/>
        <end position="89"/>
    </location>
</feature>
<evidence type="ECO:0000256" key="1">
    <source>
        <dbReference type="SAM" id="Phobius"/>
    </source>
</evidence>
<reference evidence="2" key="2">
    <citation type="submission" date="2020-09" db="EMBL/GenBank/DDBJ databases">
        <authorList>
            <person name="Sun Q."/>
            <person name="Zhou Y."/>
        </authorList>
    </citation>
    <scope>NUCLEOTIDE SEQUENCE</scope>
    <source>
        <strain evidence="2">CGMCC 1.16134</strain>
    </source>
</reference>
<organism evidence="2 3">
    <name type="scientific">Paenibacillus albidus</name>
    <dbReference type="NCBI Taxonomy" id="2041023"/>
    <lineage>
        <taxon>Bacteria</taxon>
        <taxon>Bacillati</taxon>
        <taxon>Bacillota</taxon>
        <taxon>Bacilli</taxon>
        <taxon>Bacillales</taxon>
        <taxon>Paenibacillaceae</taxon>
        <taxon>Paenibacillus</taxon>
    </lineage>
</organism>
<sequence>MSSSRVLKWLTGAFEIVLAIPFLGGALVIGSGYSALGLMFILHLITLILSSKNREPFYGSVVGILTSLIAWIPIVGWVMHLISGILLMVSAAQKPRNDHPTYPV</sequence>
<protein>
    <submittedName>
        <fullName evidence="2">Uncharacterized protein</fullName>
    </submittedName>
</protein>
<proteinExistence type="predicted"/>
<keyword evidence="1" id="KW-0472">Membrane</keyword>
<keyword evidence="1" id="KW-1133">Transmembrane helix</keyword>
<keyword evidence="1" id="KW-0812">Transmembrane</keyword>
<reference evidence="2" key="1">
    <citation type="journal article" date="2014" name="Int. J. Syst. Evol. Microbiol.">
        <title>Complete genome sequence of Corynebacterium casei LMG S-19264T (=DSM 44701T), isolated from a smear-ripened cheese.</title>
        <authorList>
            <consortium name="US DOE Joint Genome Institute (JGI-PGF)"/>
            <person name="Walter F."/>
            <person name="Albersmeier A."/>
            <person name="Kalinowski J."/>
            <person name="Ruckert C."/>
        </authorList>
    </citation>
    <scope>NUCLEOTIDE SEQUENCE</scope>
    <source>
        <strain evidence="2">CGMCC 1.16134</strain>
    </source>
</reference>
<feature type="transmembrane region" description="Helical" evidence="1">
    <location>
        <begin position="12"/>
        <end position="45"/>
    </location>
</feature>
<accession>A0A917C0J2</accession>
<dbReference type="EMBL" id="BMKR01000003">
    <property type="protein sequence ID" value="GGF65934.1"/>
    <property type="molecule type" value="Genomic_DNA"/>
</dbReference>